<accession>A0ABP7U3C5</accession>
<evidence type="ECO:0000313" key="3">
    <source>
        <dbReference type="Proteomes" id="UP001501747"/>
    </source>
</evidence>
<keyword evidence="3" id="KW-1185">Reference proteome</keyword>
<protein>
    <submittedName>
        <fullName evidence="2">Uncharacterized protein</fullName>
    </submittedName>
</protein>
<gene>
    <name evidence="2" type="ORF">GCM10022247_71130</name>
</gene>
<feature type="region of interest" description="Disordered" evidence="1">
    <location>
        <begin position="1"/>
        <end position="33"/>
    </location>
</feature>
<dbReference type="EMBL" id="BAABAL010000026">
    <property type="protein sequence ID" value="GAA4035373.1"/>
    <property type="molecule type" value="Genomic_DNA"/>
</dbReference>
<organism evidence="2 3">
    <name type="scientific">Allokutzneria multivorans</name>
    <dbReference type="NCBI Taxonomy" id="1142134"/>
    <lineage>
        <taxon>Bacteria</taxon>
        <taxon>Bacillati</taxon>
        <taxon>Actinomycetota</taxon>
        <taxon>Actinomycetes</taxon>
        <taxon>Pseudonocardiales</taxon>
        <taxon>Pseudonocardiaceae</taxon>
        <taxon>Allokutzneria</taxon>
    </lineage>
</organism>
<reference evidence="3" key="1">
    <citation type="journal article" date="2019" name="Int. J. Syst. Evol. Microbiol.">
        <title>The Global Catalogue of Microorganisms (GCM) 10K type strain sequencing project: providing services to taxonomists for standard genome sequencing and annotation.</title>
        <authorList>
            <consortium name="The Broad Institute Genomics Platform"/>
            <consortium name="The Broad Institute Genome Sequencing Center for Infectious Disease"/>
            <person name="Wu L."/>
            <person name="Ma J."/>
        </authorList>
    </citation>
    <scope>NUCLEOTIDE SEQUENCE [LARGE SCALE GENOMIC DNA]</scope>
    <source>
        <strain evidence="3">JCM 17342</strain>
    </source>
</reference>
<evidence type="ECO:0000313" key="2">
    <source>
        <dbReference type="EMBL" id="GAA4035373.1"/>
    </source>
</evidence>
<name>A0ABP7U3C5_9PSEU</name>
<proteinExistence type="predicted"/>
<feature type="compositionally biased region" description="Low complexity" evidence="1">
    <location>
        <begin position="1"/>
        <end position="18"/>
    </location>
</feature>
<sequence length="92" mass="9313">MTTPRSGRSGPLPSGSTSASSTEIPPPQGFLGNAGLQTATVDAATADSVETIFAVNVLAIDTLIMITGNDQWDTVKRLAAPGTQDSDRPAAG</sequence>
<comment type="caution">
    <text evidence="2">The sequence shown here is derived from an EMBL/GenBank/DDBJ whole genome shotgun (WGS) entry which is preliminary data.</text>
</comment>
<evidence type="ECO:0000256" key="1">
    <source>
        <dbReference type="SAM" id="MobiDB-lite"/>
    </source>
</evidence>
<dbReference type="Proteomes" id="UP001501747">
    <property type="component" value="Unassembled WGS sequence"/>
</dbReference>